<dbReference type="GO" id="GO:0097367">
    <property type="term" value="F:carbohydrate derivative binding"/>
    <property type="evidence" value="ECO:0007669"/>
    <property type="project" value="InterPro"/>
</dbReference>
<evidence type="ECO:0000259" key="1">
    <source>
        <dbReference type="PROSITE" id="PS51071"/>
    </source>
</evidence>
<dbReference type="Gene3D" id="1.10.10.10">
    <property type="entry name" value="Winged helix-like DNA-binding domain superfamily/Winged helix DNA-binding domain"/>
    <property type="match status" value="1"/>
</dbReference>
<dbReference type="PANTHER" id="PTHR30514:SF18">
    <property type="entry name" value="RPIR-FAMILY TRANSCRIPTIONAL REGULATOR"/>
    <property type="match status" value="1"/>
</dbReference>
<proteinExistence type="predicted"/>
<feature type="domain" description="HTH rpiR-type" evidence="1">
    <location>
        <begin position="14"/>
        <end position="90"/>
    </location>
</feature>
<reference evidence="2 3" key="1">
    <citation type="submission" date="2016-10" db="EMBL/GenBank/DDBJ databases">
        <authorList>
            <person name="de Groot N.N."/>
        </authorList>
    </citation>
    <scope>NUCLEOTIDE SEQUENCE [LARGE SCALE GENOMIC DNA]</scope>
    <source>
        <strain evidence="2 3">DSM 22012</strain>
    </source>
</reference>
<dbReference type="Gene3D" id="3.40.50.10490">
    <property type="entry name" value="Glucose-6-phosphate isomerase like protein, domain 1"/>
    <property type="match status" value="1"/>
</dbReference>
<dbReference type="RefSeq" id="WP_104001873.1">
    <property type="nucleotide sequence ID" value="NZ_FNVQ01000001.1"/>
</dbReference>
<protein>
    <submittedName>
        <fullName evidence="2">Transcriptional regulator, RpiR family</fullName>
    </submittedName>
</protein>
<dbReference type="Pfam" id="PF01418">
    <property type="entry name" value="HTH_6"/>
    <property type="match status" value="1"/>
</dbReference>
<organism evidence="2 3">
    <name type="scientific">Marinobacterium lutimaris</name>
    <dbReference type="NCBI Taxonomy" id="568106"/>
    <lineage>
        <taxon>Bacteria</taxon>
        <taxon>Pseudomonadati</taxon>
        <taxon>Pseudomonadota</taxon>
        <taxon>Gammaproteobacteria</taxon>
        <taxon>Oceanospirillales</taxon>
        <taxon>Oceanospirillaceae</taxon>
        <taxon>Marinobacterium</taxon>
    </lineage>
</organism>
<dbReference type="InterPro" id="IPR009057">
    <property type="entry name" value="Homeodomain-like_sf"/>
</dbReference>
<accession>A0A1H5W3K9</accession>
<dbReference type="PANTHER" id="PTHR30514">
    <property type="entry name" value="GLUCOKINASE"/>
    <property type="match status" value="1"/>
</dbReference>
<name>A0A1H5W3K9_9GAMM</name>
<dbReference type="GO" id="GO:0003677">
    <property type="term" value="F:DNA binding"/>
    <property type="evidence" value="ECO:0007669"/>
    <property type="project" value="InterPro"/>
</dbReference>
<dbReference type="Proteomes" id="UP000236745">
    <property type="component" value="Unassembled WGS sequence"/>
</dbReference>
<dbReference type="SUPFAM" id="SSF46689">
    <property type="entry name" value="Homeodomain-like"/>
    <property type="match status" value="1"/>
</dbReference>
<dbReference type="InterPro" id="IPR000281">
    <property type="entry name" value="HTH_RpiR"/>
</dbReference>
<dbReference type="InterPro" id="IPR036388">
    <property type="entry name" value="WH-like_DNA-bd_sf"/>
</dbReference>
<dbReference type="AlphaFoldDB" id="A0A1H5W3K9"/>
<sequence>MDSTFSTSGDYISSRTANNIHGLLPSLSASEARVAQYILLNLDRIAYETGASIAEKALVSPITVSRFLKRAGYKGIVELKQEVLQDDTLAVEERSGKEPLSDETLKPIFNKDLQTLVDLFEQFQSDTWLGLVDCVASASQVYVSGFQTVRGIAEDFSRRLSLARHEVRYLSAHESMLGEWISDNREPQENPKVLVLIDVVPYAQEGRKLCEIAAAKGIKLVILTDEFCYWARDYTPYIIHAKSKTGLFLESTWGLVLTTNMLCDQVAHRNQDSGRRTKEWLQLAQHLNLF</sequence>
<keyword evidence="3" id="KW-1185">Reference proteome</keyword>
<gene>
    <name evidence="2" type="ORF">SAMN05444390_101927</name>
</gene>
<dbReference type="GO" id="GO:1901135">
    <property type="term" value="P:carbohydrate derivative metabolic process"/>
    <property type="evidence" value="ECO:0007669"/>
    <property type="project" value="InterPro"/>
</dbReference>
<evidence type="ECO:0000313" key="3">
    <source>
        <dbReference type="Proteomes" id="UP000236745"/>
    </source>
</evidence>
<dbReference type="InterPro" id="IPR046348">
    <property type="entry name" value="SIS_dom_sf"/>
</dbReference>
<dbReference type="EMBL" id="FNVQ01000001">
    <property type="protein sequence ID" value="SEF93908.1"/>
    <property type="molecule type" value="Genomic_DNA"/>
</dbReference>
<dbReference type="GO" id="GO:0003700">
    <property type="term" value="F:DNA-binding transcription factor activity"/>
    <property type="evidence" value="ECO:0007669"/>
    <property type="project" value="InterPro"/>
</dbReference>
<evidence type="ECO:0000313" key="2">
    <source>
        <dbReference type="EMBL" id="SEF93908.1"/>
    </source>
</evidence>
<dbReference type="PROSITE" id="PS51071">
    <property type="entry name" value="HTH_RPIR"/>
    <property type="match status" value="1"/>
</dbReference>
<dbReference type="SUPFAM" id="SSF53697">
    <property type="entry name" value="SIS domain"/>
    <property type="match status" value="1"/>
</dbReference>
<dbReference type="OrthoDB" id="9814005at2"/>
<dbReference type="InterPro" id="IPR047640">
    <property type="entry name" value="RpiR-like"/>
</dbReference>